<dbReference type="PANTHER" id="PTHR14738">
    <property type="entry name" value="ZINC FINGER CCCH DOMAIN-CONTAINING PROTEIN 14"/>
    <property type="match status" value="1"/>
</dbReference>
<dbReference type="Gene3D" id="4.10.1000.30">
    <property type="match status" value="1"/>
</dbReference>
<dbReference type="GO" id="GO:0005634">
    <property type="term" value="C:nucleus"/>
    <property type="evidence" value="ECO:0007669"/>
    <property type="project" value="UniProtKB-SubCell"/>
</dbReference>
<comment type="caution">
    <text evidence="13">The sequence shown here is derived from an EMBL/GenBank/DDBJ whole genome shotgun (WGS) entry which is preliminary data.</text>
</comment>
<keyword evidence="10" id="KW-0175">Coiled coil</keyword>
<dbReference type="InterPro" id="IPR040366">
    <property type="entry name" value="Nab2/ZC3H14"/>
</dbReference>
<feature type="region of interest" description="Disordered" evidence="11">
    <location>
        <begin position="671"/>
        <end position="766"/>
    </location>
</feature>
<keyword evidence="7 9" id="KW-0862">Zinc</keyword>
<evidence type="ECO:0000256" key="8">
    <source>
        <dbReference type="ARBA" id="ARBA00023242"/>
    </source>
</evidence>
<dbReference type="Pfam" id="PF14608">
    <property type="entry name" value="zf-CCCH_2"/>
    <property type="match status" value="4"/>
</dbReference>
<evidence type="ECO:0000256" key="1">
    <source>
        <dbReference type="ARBA" id="ARBA00004123"/>
    </source>
</evidence>
<dbReference type="InterPro" id="IPR000571">
    <property type="entry name" value="Znf_CCCH"/>
</dbReference>
<evidence type="ECO:0000256" key="7">
    <source>
        <dbReference type="ARBA" id="ARBA00022833"/>
    </source>
</evidence>
<evidence type="ECO:0000313" key="14">
    <source>
        <dbReference type="Proteomes" id="UP000653454"/>
    </source>
</evidence>
<keyword evidence="8" id="KW-0539">Nucleus</keyword>
<feature type="compositionally biased region" description="Basic and acidic residues" evidence="11">
    <location>
        <begin position="90"/>
        <end position="109"/>
    </location>
</feature>
<dbReference type="Gene3D" id="1.20.1390.10">
    <property type="entry name" value="PWI domain"/>
    <property type="match status" value="1"/>
</dbReference>
<keyword evidence="5" id="KW-0677">Repeat</keyword>
<dbReference type="PANTHER" id="PTHR14738:SF29">
    <property type="entry name" value="ZINC FINGER CCCH DOMAIN-CONTAINING PROTEIN 14"/>
    <property type="match status" value="1"/>
</dbReference>
<evidence type="ECO:0000256" key="9">
    <source>
        <dbReference type="PROSITE-ProRule" id="PRU00723"/>
    </source>
</evidence>
<feature type="domain" description="C3H1-type" evidence="12">
    <location>
        <begin position="883"/>
        <end position="907"/>
    </location>
</feature>
<dbReference type="GO" id="GO:0043488">
    <property type="term" value="P:regulation of mRNA stability"/>
    <property type="evidence" value="ECO:0007669"/>
    <property type="project" value="InterPro"/>
</dbReference>
<evidence type="ECO:0000256" key="10">
    <source>
        <dbReference type="SAM" id="Coils"/>
    </source>
</evidence>
<feature type="region of interest" description="Disordered" evidence="11">
    <location>
        <begin position="349"/>
        <end position="490"/>
    </location>
</feature>
<keyword evidence="6 9" id="KW-0863">Zinc-finger</keyword>
<proteinExistence type="inferred from homology"/>
<feature type="zinc finger region" description="C3H1-type" evidence="9">
    <location>
        <begin position="883"/>
        <end position="907"/>
    </location>
</feature>
<evidence type="ECO:0000256" key="11">
    <source>
        <dbReference type="SAM" id="MobiDB-lite"/>
    </source>
</evidence>
<feature type="compositionally biased region" description="Polar residues" evidence="11">
    <location>
        <begin position="261"/>
        <end position="275"/>
    </location>
</feature>
<feature type="region of interest" description="Disordered" evidence="11">
    <location>
        <begin position="223"/>
        <end position="275"/>
    </location>
</feature>
<feature type="compositionally biased region" description="Basic and acidic residues" evidence="11">
    <location>
        <begin position="426"/>
        <end position="487"/>
    </location>
</feature>
<evidence type="ECO:0000259" key="12">
    <source>
        <dbReference type="PROSITE" id="PS50103"/>
    </source>
</evidence>
<feature type="compositionally biased region" description="Polar residues" evidence="11">
    <location>
        <begin position="235"/>
        <end position="254"/>
    </location>
</feature>
<evidence type="ECO:0000256" key="5">
    <source>
        <dbReference type="ARBA" id="ARBA00022737"/>
    </source>
</evidence>
<comment type="subcellular location">
    <subcellularLocation>
        <location evidence="1">Nucleus</location>
    </subcellularLocation>
</comment>
<organism evidence="13 14">
    <name type="scientific">Plutella xylostella</name>
    <name type="common">Diamondback moth</name>
    <name type="synonym">Plutella maculipennis</name>
    <dbReference type="NCBI Taxonomy" id="51655"/>
    <lineage>
        <taxon>Eukaryota</taxon>
        <taxon>Metazoa</taxon>
        <taxon>Ecdysozoa</taxon>
        <taxon>Arthropoda</taxon>
        <taxon>Hexapoda</taxon>
        <taxon>Insecta</taxon>
        <taxon>Pterygota</taxon>
        <taxon>Neoptera</taxon>
        <taxon>Endopterygota</taxon>
        <taxon>Lepidoptera</taxon>
        <taxon>Glossata</taxon>
        <taxon>Ditrysia</taxon>
        <taxon>Yponomeutoidea</taxon>
        <taxon>Plutellidae</taxon>
        <taxon>Plutella</taxon>
    </lineage>
</organism>
<evidence type="ECO:0000313" key="13">
    <source>
        <dbReference type="EMBL" id="CAG9101114.1"/>
    </source>
</evidence>
<feature type="domain" description="C3H1-type" evidence="12">
    <location>
        <begin position="820"/>
        <end position="845"/>
    </location>
</feature>
<accession>A0A8S4DKI1</accession>
<protein>
    <recommendedName>
        <fullName evidence="3">Zinc finger CCCH domain-containing protein 14</fullName>
    </recommendedName>
</protein>
<dbReference type="Gene3D" id="4.10.1000.40">
    <property type="match status" value="1"/>
</dbReference>
<feature type="zinc finger region" description="C3H1-type" evidence="9">
    <location>
        <begin position="820"/>
        <end position="845"/>
    </location>
</feature>
<name>A0A8S4DKI1_PLUXY</name>
<feature type="coiled-coil region" evidence="10">
    <location>
        <begin position="290"/>
        <end position="317"/>
    </location>
</feature>
<keyword evidence="4 9" id="KW-0479">Metal-binding</keyword>
<feature type="region of interest" description="Disordered" evidence="11">
    <location>
        <begin position="90"/>
        <end position="159"/>
    </location>
</feature>
<evidence type="ECO:0000256" key="3">
    <source>
        <dbReference type="ARBA" id="ARBA00015071"/>
    </source>
</evidence>
<evidence type="ECO:0000256" key="2">
    <source>
        <dbReference type="ARBA" id="ARBA00008423"/>
    </source>
</evidence>
<feature type="compositionally biased region" description="Basic and acidic residues" evidence="11">
    <location>
        <begin position="402"/>
        <end position="418"/>
    </location>
</feature>
<dbReference type="GO" id="GO:0005737">
    <property type="term" value="C:cytoplasm"/>
    <property type="evidence" value="ECO:0007669"/>
    <property type="project" value="TreeGrafter"/>
</dbReference>
<comment type="similarity">
    <text evidence="2">Belongs to the ZC3H14 family.</text>
</comment>
<evidence type="ECO:0000256" key="4">
    <source>
        <dbReference type="ARBA" id="ARBA00022723"/>
    </source>
</evidence>
<dbReference type="Proteomes" id="UP000653454">
    <property type="component" value="Unassembled WGS sequence"/>
</dbReference>
<dbReference type="GO" id="GO:0008143">
    <property type="term" value="F:poly(A) binding"/>
    <property type="evidence" value="ECO:0007669"/>
    <property type="project" value="InterPro"/>
</dbReference>
<gene>
    <name evidence="13" type="ORF">PLXY2_LOCUS2550</name>
</gene>
<dbReference type="EMBL" id="CAJHNJ030000006">
    <property type="protein sequence ID" value="CAG9101114.1"/>
    <property type="molecule type" value="Genomic_DNA"/>
</dbReference>
<dbReference type="GO" id="GO:0008270">
    <property type="term" value="F:zinc ion binding"/>
    <property type="evidence" value="ECO:0007669"/>
    <property type="project" value="UniProtKB-KW"/>
</dbReference>
<dbReference type="PROSITE" id="PS50103">
    <property type="entry name" value="ZF_C3H1"/>
    <property type="match status" value="2"/>
</dbReference>
<feature type="compositionally biased region" description="Basic and acidic residues" evidence="11">
    <location>
        <begin position="679"/>
        <end position="723"/>
    </location>
</feature>
<keyword evidence="14" id="KW-1185">Reference proteome</keyword>
<feature type="compositionally biased region" description="Pro residues" evidence="11">
    <location>
        <begin position="361"/>
        <end position="380"/>
    </location>
</feature>
<sequence length="939" mass="105409">MDVVGSEIGQKMRSAIKAKLTELGCYVDDELPDYVMVMVANKRTRSQMEDDLQLFLGDNTVQFVNWLHQVLQKLQEVTVTAPVVAKSIDTDKSKVRSESKDRKLKEKKDKLKQKHKKGDSLKKSKKKSKDKSHKKKDEKKSHKSKKKNKDKETEMIRPNVPPLLMNMEKDSEPSITDVFAGQILKNHGITIDTPKPEPKVDRKPIIADAKRPIIPIIDPATILTSENIDTEEDSSQNTSEISTSTQPEKSTTNVEDGPTNVEDSTNNEVTTTTDINVENTSAAVDVAAPREQHLKEIHEIETKIQGLRQKLADQLDSMSEDEDFLNIRTEAEELMTDFAEDVFQEISSANQARSLATDTPPLLPPSLRSPPPTPKSPAIPRPEKPKEPEVLPQIELNLPKRPIRERLGSRQEVAKAVEVKQPAVTKKSETRRVSESSKEKHDSPERFTPEREPDFWPKSKRRSIEVEKSKKPSFSEESSPEPREIIPSKRLTSKVTVQPIEREITRAGPASVVRVRPRPRPAPAPASALLRRAMADAQKSLLNAPLKKDTEIKRGIVLPMRRTIDAKKIVIQIPSDRLPSPDAVHCDTSPPPRDAQYVPTCISKQFVNTEYVPSRRQSTRVDETLIVETINNHKLPAEKEKGPTFVVTLDGLDPNIFLAKKLKTEGLLDEEADVTNAMKEPKPKPKTPTKEPEKKNIEEQKTAEKVAPTLEKKRLSDTSHTSEESDTQVILQAKESEEESVETKLKEVESEPSVVVEKEDPSPVVRKRRGSPIVFDVSKKERVRERTVSTGSDSHVTVATNATTYKYDTLPPLSTVPTPPERKPACRSFPACRFGPACVFAHPPCKFAAACTRRACVYSHPARVVPVVASHVVPSANFKTIQPTNPNMCKFYPGCVNPACHFYHPKPCRYGNACTNKLECNFYHHEQPASRWRVPYTVL</sequence>
<dbReference type="AlphaFoldDB" id="A0A8S4DKI1"/>
<feature type="compositionally biased region" description="Basic residues" evidence="11">
    <location>
        <begin position="110"/>
        <end position="148"/>
    </location>
</feature>
<evidence type="ECO:0000256" key="6">
    <source>
        <dbReference type="ARBA" id="ARBA00022771"/>
    </source>
</evidence>
<reference evidence="13" key="1">
    <citation type="submission" date="2020-11" db="EMBL/GenBank/DDBJ databases">
        <authorList>
            <person name="Whiteford S."/>
        </authorList>
    </citation>
    <scope>NUCLEOTIDE SEQUENCE</scope>
</reference>